<proteinExistence type="predicted"/>
<gene>
    <name evidence="1" type="ORF">SAMN00768000_3805</name>
</gene>
<dbReference type="Proteomes" id="UP000192660">
    <property type="component" value="Unassembled WGS sequence"/>
</dbReference>
<dbReference type="EMBL" id="FWWY01000002">
    <property type="protein sequence ID" value="SMC08257.1"/>
    <property type="molecule type" value="Genomic_DNA"/>
</dbReference>
<organism evidence="1 2">
    <name type="scientific">Sulfobacillus thermosulfidooxidans (strain DSM 9293 / VKM B-1269 / AT-1)</name>
    <dbReference type="NCBI Taxonomy" id="929705"/>
    <lineage>
        <taxon>Bacteria</taxon>
        <taxon>Bacillati</taxon>
        <taxon>Bacillota</taxon>
        <taxon>Clostridia</taxon>
        <taxon>Eubacteriales</taxon>
        <taxon>Clostridiales Family XVII. Incertae Sedis</taxon>
        <taxon>Sulfobacillus</taxon>
    </lineage>
</organism>
<evidence type="ECO:0000313" key="2">
    <source>
        <dbReference type="Proteomes" id="UP000192660"/>
    </source>
</evidence>
<dbReference type="RefSeq" id="WP_139793621.1">
    <property type="nucleotide sequence ID" value="NZ_FWWY01000002.1"/>
</dbReference>
<evidence type="ECO:0000313" key="1">
    <source>
        <dbReference type="EMBL" id="SMC08257.1"/>
    </source>
</evidence>
<reference evidence="2" key="1">
    <citation type="submission" date="2017-04" db="EMBL/GenBank/DDBJ databases">
        <authorList>
            <person name="Varghese N."/>
            <person name="Submissions S."/>
        </authorList>
    </citation>
    <scope>NUCLEOTIDE SEQUENCE [LARGE SCALE GENOMIC DNA]</scope>
    <source>
        <strain evidence="2">DSM 9293</strain>
    </source>
</reference>
<protein>
    <submittedName>
        <fullName evidence="1">Uncharacterized protein</fullName>
    </submittedName>
</protein>
<name>A0A1W1WPM7_SULTA</name>
<dbReference type="OrthoDB" id="2887617at2"/>
<keyword evidence="2" id="KW-1185">Reference proteome</keyword>
<sequence length="285" mass="32199">MSFPIEVDQSFREAVWQAETGRCEACGRAMDRRIARVIPRNSGDDPDPRTWVLLCPLCLHHQRAPFHDAVIDPDTLRQVAEGRQSSPEEAANWLRDQLDHSAVLLTVFRDRLDCWLPGVGRFHVRVRTHGFPEIRLKTLQADTTWQVVESPPISRRGFPRVPRVRDKQWGRSSPHNIPEKIRPKEVITMPPIGIRALKMAFTISPDQWPMDMPLSGDQVIVPVTTPEGLMVHVPLKTKSVRKAQKTVAAIRADGDDAILLIQGRLLPGMRLAEAGVTVQRKVRNA</sequence>
<accession>A0A1W1WPM7</accession>
<dbReference type="AlphaFoldDB" id="A0A1W1WPM7"/>
<feature type="non-terminal residue" evidence="1">
    <location>
        <position position="285"/>
    </location>
</feature>